<gene>
    <name evidence="2" type="ORF">ABW06_15560</name>
</gene>
<organism evidence="2 3">
    <name type="scientific">Pluralibacter gergoviae</name>
    <name type="common">Enterobacter gergoviae</name>
    <dbReference type="NCBI Taxonomy" id="61647"/>
    <lineage>
        <taxon>Bacteria</taxon>
        <taxon>Pseudomonadati</taxon>
        <taxon>Pseudomonadota</taxon>
        <taxon>Gammaproteobacteria</taxon>
        <taxon>Enterobacterales</taxon>
        <taxon>Enterobacteriaceae</taxon>
        <taxon>Pluralibacter</taxon>
    </lineage>
</organism>
<dbReference type="Pfam" id="PF10696">
    <property type="entry name" value="DUF2501"/>
    <property type="match status" value="1"/>
</dbReference>
<evidence type="ECO:0000313" key="2">
    <source>
        <dbReference type="EMBL" id="KMK12674.1"/>
    </source>
</evidence>
<proteinExistence type="predicted"/>
<reference evidence="2 3" key="1">
    <citation type="submission" date="2015-05" db="EMBL/GenBank/DDBJ databases">
        <title>Genome sequences of Pluralibacter gergoviae.</title>
        <authorList>
            <person name="Greninger A.L."/>
            <person name="Miller S."/>
        </authorList>
    </citation>
    <scope>NUCLEOTIDE SEQUENCE [LARGE SCALE GENOMIC DNA]</scope>
    <source>
        <strain evidence="2 3">JS81F13</strain>
    </source>
</reference>
<feature type="signal peptide" evidence="1">
    <location>
        <begin position="1"/>
        <end position="25"/>
    </location>
</feature>
<dbReference type="AlphaFoldDB" id="A0A089PVQ5"/>
<evidence type="ECO:0000313" key="3">
    <source>
        <dbReference type="Proteomes" id="UP000036196"/>
    </source>
</evidence>
<dbReference type="InterPro" id="IPR019637">
    <property type="entry name" value="DUF2501"/>
</dbReference>
<comment type="caution">
    <text evidence="2">The sequence shown here is derived from an EMBL/GenBank/DDBJ whole genome shotgun (WGS) entry which is preliminary data.</text>
</comment>
<keyword evidence="3" id="KW-1185">Reference proteome</keyword>
<dbReference type="EMBL" id="LDZF01000016">
    <property type="protein sequence ID" value="KMK12674.1"/>
    <property type="molecule type" value="Genomic_DNA"/>
</dbReference>
<dbReference type="RefSeq" id="WP_043086159.1">
    <property type="nucleotide sequence ID" value="NZ_CACVCI010000001.1"/>
</dbReference>
<dbReference type="Proteomes" id="UP000036196">
    <property type="component" value="Unassembled WGS sequence"/>
</dbReference>
<dbReference type="STRING" id="61647.LG71_25220"/>
<feature type="chain" id="PRO_5015029655" evidence="1">
    <location>
        <begin position="26"/>
        <end position="163"/>
    </location>
</feature>
<keyword evidence="1" id="KW-0732">Signal</keyword>
<dbReference type="eggNOG" id="ENOG50320SA">
    <property type="taxonomic scope" value="Bacteria"/>
</dbReference>
<accession>A0A089PVQ5</accession>
<dbReference type="PATRIC" id="fig|61647.13.peg.3792"/>
<dbReference type="KEGG" id="pge:LG71_25220"/>
<evidence type="ECO:0000256" key="1">
    <source>
        <dbReference type="SAM" id="SignalP"/>
    </source>
</evidence>
<protein>
    <submittedName>
        <fullName evidence="2">Endopeptidase</fullName>
    </submittedName>
</protein>
<sequence>MMKSAKRTLCAAAAACALLSGGAMASSLTDSLSSAASQLGGQSGQQGGTSLSSLAGLLNGNGQALSASNMNNAAGILQYCANQKLTDATDAQNVKDKVLDKLGLTSSEQQKQDTDYTSGIQGLLNAQNGQQLNLSTLGNTELGKKVKTKACDLVLKQGASFIS</sequence>
<name>A0A089PVQ5_PLUGE</name>